<dbReference type="Pfam" id="PF13259">
    <property type="entry name" value="clamp_Gag1-like"/>
    <property type="match status" value="1"/>
</dbReference>
<dbReference type="InterPro" id="IPR025124">
    <property type="entry name" value="Gag1-like_clamp"/>
</dbReference>
<reference evidence="2" key="2">
    <citation type="journal article" date="2024" name="Plant">
        <title>Genomic evolution and insights into agronomic trait innovations of Sesamum species.</title>
        <authorList>
            <person name="Miao H."/>
            <person name="Wang L."/>
            <person name="Qu L."/>
            <person name="Liu H."/>
            <person name="Sun Y."/>
            <person name="Le M."/>
            <person name="Wang Q."/>
            <person name="Wei S."/>
            <person name="Zheng Y."/>
            <person name="Lin W."/>
            <person name="Duan Y."/>
            <person name="Cao H."/>
            <person name="Xiong S."/>
            <person name="Wang X."/>
            <person name="Wei L."/>
            <person name="Li C."/>
            <person name="Ma Q."/>
            <person name="Ju M."/>
            <person name="Zhao R."/>
            <person name="Li G."/>
            <person name="Mu C."/>
            <person name="Tian Q."/>
            <person name="Mei H."/>
            <person name="Zhang T."/>
            <person name="Gao T."/>
            <person name="Zhang H."/>
        </authorList>
    </citation>
    <scope>NUCLEOTIDE SEQUENCE</scope>
    <source>
        <strain evidence="2">K16</strain>
    </source>
</reference>
<name>A0AAE2BRY3_9LAMI</name>
<feature type="domain" description="Gag1-like clamp" evidence="1">
    <location>
        <begin position="88"/>
        <end position="118"/>
    </location>
</feature>
<dbReference type="PANTHER" id="PTHR33373:SF1">
    <property type="entry name" value="DUF4050 DOMAIN-CONTAINING PROTEIN"/>
    <property type="match status" value="1"/>
</dbReference>
<evidence type="ECO:0000313" key="3">
    <source>
        <dbReference type="Proteomes" id="UP001289374"/>
    </source>
</evidence>
<evidence type="ECO:0000313" key="2">
    <source>
        <dbReference type="EMBL" id="KAK4395330.1"/>
    </source>
</evidence>
<gene>
    <name evidence="2" type="ORF">Sango_1687300</name>
</gene>
<comment type="caution">
    <text evidence="2">The sequence shown here is derived from an EMBL/GenBank/DDBJ whole genome shotgun (WGS) entry which is preliminary data.</text>
</comment>
<proteinExistence type="predicted"/>
<dbReference type="EMBL" id="JACGWL010000009">
    <property type="protein sequence ID" value="KAK4395330.1"/>
    <property type="molecule type" value="Genomic_DNA"/>
</dbReference>
<accession>A0AAE2BRY3</accession>
<reference evidence="2" key="1">
    <citation type="submission" date="2020-06" db="EMBL/GenBank/DDBJ databases">
        <authorList>
            <person name="Li T."/>
            <person name="Hu X."/>
            <person name="Zhang T."/>
            <person name="Song X."/>
            <person name="Zhang H."/>
            <person name="Dai N."/>
            <person name="Sheng W."/>
            <person name="Hou X."/>
            <person name="Wei L."/>
        </authorList>
    </citation>
    <scope>NUCLEOTIDE SEQUENCE</scope>
    <source>
        <strain evidence="2">K16</strain>
        <tissue evidence="2">Leaf</tissue>
    </source>
</reference>
<sequence>MDYNKVQSCEIISSTNKRPQMHATHGAGSSMKPTEFINHELQHPVDTISCIYFIFEVLRCFHVFFSGTRADRNGLGKERLKYCLRSYRTYDSLLSSNRRFPRPIPLGEMVGYLVETWACRNV</sequence>
<organism evidence="2 3">
    <name type="scientific">Sesamum angolense</name>
    <dbReference type="NCBI Taxonomy" id="2727404"/>
    <lineage>
        <taxon>Eukaryota</taxon>
        <taxon>Viridiplantae</taxon>
        <taxon>Streptophyta</taxon>
        <taxon>Embryophyta</taxon>
        <taxon>Tracheophyta</taxon>
        <taxon>Spermatophyta</taxon>
        <taxon>Magnoliopsida</taxon>
        <taxon>eudicotyledons</taxon>
        <taxon>Gunneridae</taxon>
        <taxon>Pentapetalae</taxon>
        <taxon>asterids</taxon>
        <taxon>lamiids</taxon>
        <taxon>Lamiales</taxon>
        <taxon>Pedaliaceae</taxon>
        <taxon>Sesamum</taxon>
    </lineage>
</organism>
<dbReference type="AlphaFoldDB" id="A0AAE2BRY3"/>
<dbReference type="PANTHER" id="PTHR33373">
    <property type="entry name" value="OS07G0479600 PROTEIN"/>
    <property type="match status" value="1"/>
</dbReference>
<protein>
    <recommendedName>
        <fullName evidence="1">Gag1-like clamp domain-containing protein</fullName>
    </recommendedName>
</protein>
<evidence type="ECO:0000259" key="1">
    <source>
        <dbReference type="Pfam" id="PF13259"/>
    </source>
</evidence>
<keyword evidence="3" id="KW-1185">Reference proteome</keyword>
<dbReference type="Proteomes" id="UP001289374">
    <property type="component" value="Unassembled WGS sequence"/>
</dbReference>